<reference evidence="3" key="1">
    <citation type="journal article" date="2015" name="MBio">
        <title>Genome-Resolved Metagenomic Analysis Reveals Roles for Candidate Phyla and Other Microbial Community Members in Biogeochemical Transformations in Oil Reservoirs.</title>
        <authorList>
            <person name="Hu P."/>
            <person name="Tom L."/>
            <person name="Singh A."/>
            <person name="Thomas B.C."/>
            <person name="Baker B.J."/>
            <person name="Piceno Y.M."/>
            <person name="Andersen G.L."/>
            <person name="Banfield J.F."/>
        </authorList>
    </citation>
    <scope>NUCLEOTIDE SEQUENCE [LARGE SCALE GENOMIC DNA]</scope>
</reference>
<evidence type="ECO:0000313" key="3">
    <source>
        <dbReference type="Proteomes" id="UP000054705"/>
    </source>
</evidence>
<name>A0A101HS42_9FIRM</name>
<feature type="transmembrane region" description="Helical" evidence="1">
    <location>
        <begin position="122"/>
        <end position="144"/>
    </location>
</feature>
<comment type="caution">
    <text evidence="2">The sequence shown here is derived from an EMBL/GenBank/DDBJ whole genome shotgun (WGS) entry which is preliminary data.</text>
</comment>
<proteinExistence type="predicted"/>
<dbReference type="EMBL" id="LGGS01000159">
    <property type="protein sequence ID" value="KUK81330.1"/>
    <property type="molecule type" value="Genomic_DNA"/>
</dbReference>
<keyword evidence="1" id="KW-0472">Membrane</keyword>
<organism evidence="2 3">
    <name type="scientific">Pelotomaculum thermopropionicum</name>
    <dbReference type="NCBI Taxonomy" id="110500"/>
    <lineage>
        <taxon>Bacteria</taxon>
        <taxon>Bacillati</taxon>
        <taxon>Bacillota</taxon>
        <taxon>Clostridia</taxon>
        <taxon>Eubacteriales</taxon>
        <taxon>Desulfotomaculaceae</taxon>
        <taxon>Pelotomaculum</taxon>
    </lineage>
</organism>
<keyword evidence="1" id="KW-1133">Transmembrane helix</keyword>
<gene>
    <name evidence="2" type="ORF">XD97_0677</name>
</gene>
<dbReference type="AlphaFoldDB" id="A0A101HS42"/>
<feature type="transmembrane region" description="Helical" evidence="1">
    <location>
        <begin position="61"/>
        <end position="81"/>
    </location>
</feature>
<keyword evidence="1" id="KW-0812">Transmembrane</keyword>
<feature type="transmembrane region" description="Helical" evidence="1">
    <location>
        <begin position="12"/>
        <end position="34"/>
    </location>
</feature>
<accession>A0A101HS42</accession>
<evidence type="ECO:0000313" key="2">
    <source>
        <dbReference type="EMBL" id="KUK81330.1"/>
    </source>
</evidence>
<sequence length="146" mass="15266">MPGEPNPRLAGFFNTAPAGLLSLFLGLAAAALAWQLNKTAVFWVPRGRVVLAPLAEESAKTLPAVILGADIFLTHLFFGVVEGIWEFISVSRGGIYAALAAVGGHSIFGALTFLVFMQAGTAPALVAGYLAHAAWNGAVLKFFAPR</sequence>
<evidence type="ECO:0000256" key="1">
    <source>
        <dbReference type="SAM" id="Phobius"/>
    </source>
</evidence>
<protein>
    <submittedName>
        <fullName evidence="2">Putative membrane protein</fullName>
    </submittedName>
</protein>
<dbReference type="Proteomes" id="UP000054705">
    <property type="component" value="Unassembled WGS sequence"/>
</dbReference>
<feature type="transmembrane region" description="Helical" evidence="1">
    <location>
        <begin position="93"/>
        <end position="116"/>
    </location>
</feature>